<dbReference type="EMBL" id="VSSQ01004674">
    <property type="protein sequence ID" value="MPM26197.1"/>
    <property type="molecule type" value="Genomic_DNA"/>
</dbReference>
<sequence>MPASFGGIMFQYTPRYPKAFGHPAWKLYGSVNDVLQQDLLWRKVQTDPALVASFAKLLDPEVRQEGEDIFLSDNTAISLHPESCGAYSTPRNRLLNRLHGNSEDKKFITEAEGYSALGGFYLGPLFRQKKGWLPENVYSNIIREIGLLLAQEDRYLFNRKACHNSVLMTDRDKQHAQQAIKDFPIDFGFKKFRVYWYSTENGSTAFGVVHFFDESGMIAKLPISAWQYAGNSAYNIVFDLLHPANKIPLYNLNDIVRLRPNSQYVLICSSETMCETIKQGYALISQLLPITTYSSIEISDWASLGSLIPLIFPDNTAAGCCQAFEVFLALKTHGLSPYFFKRHKINNISRFTQDISAITRQDGECSLPEFAEHCRREFGVEPPRGILPQGQPLLELPGSENEPEMLLEGLLRLGDQMTIFAWRGVGKSLFALLLALCFANGYKALGGKVCPSRKYRVLIIDAELPADSLKNRARSIAEGLGLPESAANELIVRSFVIENKDIRLDTEAGWEDLLLDLEQADIIIVDSLFKVFPTSMSTGISNAAAPNMFYDWCRKNGKTAIVVDHQGKKGDTAYGTMGKEIALDVVLQLKSGKCGIEVIATKNRNFESGEHCWTNYTIKNEASGMVFDVCQRSLIHSDSGLPCPDSEKSEDVDGDMPVVSVPTIDQAIVDYVKENPTHGQKEVCAAVVDMGICKRAAAYNHYRALRENGMFADPMENNPSVQLDDDTC</sequence>
<accession>A0A644YDA9</accession>
<dbReference type="InterPro" id="IPR027417">
    <property type="entry name" value="P-loop_NTPase"/>
</dbReference>
<dbReference type="Pfam" id="PF13481">
    <property type="entry name" value="AAA_25"/>
    <property type="match status" value="1"/>
</dbReference>
<proteinExistence type="predicted"/>
<gene>
    <name evidence="1" type="ORF">SDC9_72698</name>
</gene>
<comment type="caution">
    <text evidence="1">The sequence shown here is derived from an EMBL/GenBank/DDBJ whole genome shotgun (WGS) entry which is preliminary data.</text>
</comment>
<reference evidence="1" key="1">
    <citation type="submission" date="2019-08" db="EMBL/GenBank/DDBJ databases">
        <authorList>
            <person name="Kucharzyk K."/>
            <person name="Murdoch R.W."/>
            <person name="Higgins S."/>
            <person name="Loffler F."/>
        </authorList>
    </citation>
    <scope>NUCLEOTIDE SEQUENCE</scope>
</reference>
<dbReference type="Gene3D" id="3.40.50.300">
    <property type="entry name" value="P-loop containing nucleotide triphosphate hydrolases"/>
    <property type="match status" value="1"/>
</dbReference>
<organism evidence="1">
    <name type="scientific">bioreactor metagenome</name>
    <dbReference type="NCBI Taxonomy" id="1076179"/>
    <lineage>
        <taxon>unclassified sequences</taxon>
        <taxon>metagenomes</taxon>
        <taxon>ecological metagenomes</taxon>
    </lineage>
</organism>
<dbReference type="AlphaFoldDB" id="A0A644YDA9"/>
<protein>
    <recommendedName>
        <fullName evidence="2">AAA+ ATPase domain-containing protein</fullName>
    </recommendedName>
</protein>
<evidence type="ECO:0008006" key="2">
    <source>
        <dbReference type="Google" id="ProtNLM"/>
    </source>
</evidence>
<evidence type="ECO:0000313" key="1">
    <source>
        <dbReference type="EMBL" id="MPM26197.1"/>
    </source>
</evidence>
<name>A0A644YDA9_9ZZZZ</name>
<dbReference type="SUPFAM" id="SSF52540">
    <property type="entry name" value="P-loop containing nucleoside triphosphate hydrolases"/>
    <property type="match status" value="1"/>
</dbReference>